<dbReference type="Gene3D" id="3.40.390.30">
    <property type="entry name" value="Metalloproteases ('zincins'), catalytic domain"/>
    <property type="match status" value="1"/>
</dbReference>
<dbReference type="PANTHER" id="PTHR46986:SF1">
    <property type="entry name" value="ENDORIBONUCLEASE YBEY, CHLOROPLASTIC"/>
    <property type="match status" value="1"/>
</dbReference>
<organism evidence="8">
    <name type="scientific">marine metagenome</name>
    <dbReference type="NCBI Taxonomy" id="408172"/>
    <lineage>
        <taxon>unclassified sequences</taxon>
        <taxon>metagenomes</taxon>
        <taxon>ecological metagenomes</taxon>
    </lineage>
</organism>
<dbReference type="AlphaFoldDB" id="A0A381SKA4"/>
<evidence type="ECO:0000256" key="4">
    <source>
        <dbReference type="ARBA" id="ARBA00022723"/>
    </source>
</evidence>
<comment type="cofactor">
    <cofactor evidence="1">
        <name>Zn(2+)</name>
        <dbReference type="ChEBI" id="CHEBI:29105"/>
    </cofactor>
</comment>
<evidence type="ECO:0000256" key="3">
    <source>
        <dbReference type="ARBA" id="ARBA00022722"/>
    </source>
</evidence>
<keyword evidence="3" id="KW-0540">Nuclease</keyword>
<keyword evidence="7" id="KW-0862">Zinc</keyword>
<dbReference type="InterPro" id="IPR023091">
    <property type="entry name" value="MetalPrtase_cat_dom_sf_prd"/>
</dbReference>
<accession>A0A381SKA4</accession>
<keyword evidence="6" id="KW-0378">Hydrolase</keyword>
<dbReference type="GO" id="GO:0006364">
    <property type="term" value="P:rRNA processing"/>
    <property type="evidence" value="ECO:0007669"/>
    <property type="project" value="InterPro"/>
</dbReference>
<sequence length="163" mass="18793">MNQLDHQQVSVLIQNKTDHVLPLEANNIEECINLSVQASQAKLEYPLAVNVRIVDHNEGLILNKEYRKRKQPTNVLTFEGNLDQERNLGIELPFLGDIVICLPVVIQESRDQNKNLSSHFAHMLIHGFLHLLGFDHKERDDEKIMQSIENQVIEQSDIPIWSK</sequence>
<evidence type="ECO:0000256" key="7">
    <source>
        <dbReference type="ARBA" id="ARBA00022833"/>
    </source>
</evidence>
<dbReference type="GO" id="GO:0046872">
    <property type="term" value="F:metal ion binding"/>
    <property type="evidence" value="ECO:0007669"/>
    <property type="project" value="UniProtKB-KW"/>
</dbReference>
<comment type="similarity">
    <text evidence="2">Belongs to the endoribonuclease YbeY family.</text>
</comment>
<dbReference type="Pfam" id="PF02130">
    <property type="entry name" value="YbeY"/>
    <property type="match status" value="1"/>
</dbReference>
<evidence type="ECO:0000256" key="1">
    <source>
        <dbReference type="ARBA" id="ARBA00001947"/>
    </source>
</evidence>
<evidence type="ECO:0000256" key="6">
    <source>
        <dbReference type="ARBA" id="ARBA00022801"/>
    </source>
</evidence>
<dbReference type="NCBIfam" id="TIGR00043">
    <property type="entry name" value="rRNA maturation RNase YbeY"/>
    <property type="match status" value="1"/>
</dbReference>
<keyword evidence="4" id="KW-0479">Metal-binding</keyword>
<gene>
    <name evidence="8" type="ORF">METZ01_LOCUS56552</name>
</gene>
<keyword evidence="5" id="KW-0255">Endonuclease</keyword>
<evidence type="ECO:0000256" key="5">
    <source>
        <dbReference type="ARBA" id="ARBA00022759"/>
    </source>
</evidence>
<dbReference type="GO" id="GO:0004519">
    <property type="term" value="F:endonuclease activity"/>
    <property type="evidence" value="ECO:0007669"/>
    <property type="project" value="UniProtKB-KW"/>
</dbReference>
<dbReference type="GO" id="GO:0004222">
    <property type="term" value="F:metalloendopeptidase activity"/>
    <property type="evidence" value="ECO:0007669"/>
    <property type="project" value="InterPro"/>
</dbReference>
<dbReference type="PROSITE" id="PS01306">
    <property type="entry name" value="UPF0054"/>
    <property type="match status" value="1"/>
</dbReference>
<dbReference type="InterPro" id="IPR020549">
    <property type="entry name" value="YbeY_CS"/>
</dbReference>
<evidence type="ECO:0000256" key="2">
    <source>
        <dbReference type="ARBA" id="ARBA00010875"/>
    </source>
</evidence>
<dbReference type="PANTHER" id="PTHR46986">
    <property type="entry name" value="ENDORIBONUCLEASE YBEY, CHLOROPLASTIC"/>
    <property type="match status" value="1"/>
</dbReference>
<dbReference type="HAMAP" id="MF_00009">
    <property type="entry name" value="Endoribonucl_YbeY"/>
    <property type="match status" value="1"/>
</dbReference>
<dbReference type="InterPro" id="IPR002036">
    <property type="entry name" value="YbeY"/>
</dbReference>
<name>A0A381SKA4_9ZZZZ</name>
<reference evidence="8" key="1">
    <citation type="submission" date="2018-05" db="EMBL/GenBank/DDBJ databases">
        <authorList>
            <person name="Lanie J.A."/>
            <person name="Ng W.-L."/>
            <person name="Kazmierczak K.M."/>
            <person name="Andrzejewski T.M."/>
            <person name="Davidsen T.M."/>
            <person name="Wayne K.J."/>
            <person name="Tettelin H."/>
            <person name="Glass J.I."/>
            <person name="Rusch D."/>
            <person name="Podicherti R."/>
            <person name="Tsui H.-C.T."/>
            <person name="Winkler M.E."/>
        </authorList>
    </citation>
    <scope>NUCLEOTIDE SEQUENCE</scope>
</reference>
<proteinExistence type="inferred from homology"/>
<dbReference type="SUPFAM" id="SSF55486">
    <property type="entry name" value="Metalloproteases ('zincins'), catalytic domain"/>
    <property type="match status" value="1"/>
</dbReference>
<dbReference type="EMBL" id="UINC01003140">
    <property type="protein sequence ID" value="SVA03698.1"/>
    <property type="molecule type" value="Genomic_DNA"/>
</dbReference>
<evidence type="ECO:0000313" key="8">
    <source>
        <dbReference type="EMBL" id="SVA03698.1"/>
    </source>
</evidence>
<protein>
    <submittedName>
        <fullName evidence="8">Uncharacterized protein</fullName>
    </submittedName>
</protein>